<dbReference type="EMBL" id="JAZBJZ010000064">
    <property type="protein sequence ID" value="MEE3718094.1"/>
    <property type="molecule type" value="Genomic_DNA"/>
</dbReference>
<feature type="transmembrane region" description="Helical" evidence="1">
    <location>
        <begin position="19"/>
        <end position="41"/>
    </location>
</feature>
<feature type="transmembrane region" description="Helical" evidence="1">
    <location>
        <begin position="81"/>
        <end position="98"/>
    </location>
</feature>
<dbReference type="Pfam" id="PF19728">
    <property type="entry name" value="DUF6220"/>
    <property type="match status" value="1"/>
</dbReference>
<comment type="caution">
    <text evidence="2">The sequence shown here is derived from an EMBL/GenBank/DDBJ whole genome shotgun (WGS) entry which is preliminary data.</text>
</comment>
<dbReference type="InterPro" id="IPR046192">
    <property type="entry name" value="DUF6220"/>
</dbReference>
<evidence type="ECO:0000313" key="3">
    <source>
        <dbReference type="Proteomes" id="UP001333818"/>
    </source>
</evidence>
<protein>
    <submittedName>
        <fullName evidence="2">DUF6220 domain-containing protein</fullName>
    </submittedName>
</protein>
<sequence>MDTNLDSDRAPIDWMQMGFYAAAVAFNLCLIAQLFTVGVAYFQNPAWWNIHVWFVRGYSGLSLILLGWVFVTTFPSKIQRLVVSLPLLLGLQFVSIHLKSPLNLAVLHPLIGFVLFYISSSLVHSVWRTLSPSDRQNGLV</sequence>
<keyword evidence="1" id="KW-0472">Membrane</keyword>
<evidence type="ECO:0000256" key="1">
    <source>
        <dbReference type="SAM" id="Phobius"/>
    </source>
</evidence>
<keyword evidence="1" id="KW-0812">Transmembrane</keyword>
<organism evidence="2 3">
    <name type="scientific">Tumidithrix elongata BACA0141</name>
    <dbReference type="NCBI Taxonomy" id="2716417"/>
    <lineage>
        <taxon>Bacteria</taxon>
        <taxon>Bacillati</taxon>
        <taxon>Cyanobacteriota</taxon>
        <taxon>Cyanophyceae</taxon>
        <taxon>Pseudanabaenales</taxon>
        <taxon>Pseudanabaenaceae</taxon>
        <taxon>Tumidithrix</taxon>
        <taxon>Tumidithrix elongata</taxon>
    </lineage>
</organism>
<keyword evidence="1" id="KW-1133">Transmembrane helix</keyword>
<dbReference type="AlphaFoldDB" id="A0AAW9Q2K5"/>
<reference evidence="2" key="1">
    <citation type="submission" date="2024-01" db="EMBL/GenBank/DDBJ databases">
        <title>Bank of Algae and Cyanobacteria of the Azores (BACA) strain genomes.</title>
        <authorList>
            <person name="Luz R."/>
            <person name="Cordeiro R."/>
            <person name="Fonseca A."/>
            <person name="Goncalves V."/>
        </authorList>
    </citation>
    <scope>NUCLEOTIDE SEQUENCE</scope>
    <source>
        <strain evidence="2">BACA0141</strain>
    </source>
</reference>
<gene>
    <name evidence="2" type="ORF">V2H45_15245</name>
</gene>
<feature type="transmembrane region" description="Helical" evidence="1">
    <location>
        <begin position="104"/>
        <end position="127"/>
    </location>
</feature>
<proteinExistence type="predicted"/>
<feature type="transmembrane region" description="Helical" evidence="1">
    <location>
        <begin position="53"/>
        <end position="74"/>
    </location>
</feature>
<keyword evidence="3" id="KW-1185">Reference proteome</keyword>
<evidence type="ECO:0000313" key="2">
    <source>
        <dbReference type="EMBL" id="MEE3718094.1"/>
    </source>
</evidence>
<name>A0AAW9Q2K5_9CYAN</name>
<accession>A0AAW9Q2K5</accession>
<dbReference type="Proteomes" id="UP001333818">
    <property type="component" value="Unassembled WGS sequence"/>
</dbReference>
<dbReference type="RefSeq" id="WP_330484525.1">
    <property type="nucleotide sequence ID" value="NZ_JAZBJZ010000064.1"/>
</dbReference>